<dbReference type="Proteomes" id="UP000317778">
    <property type="component" value="Unassembled WGS sequence"/>
</dbReference>
<dbReference type="SUPFAM" id="SSF81301">
    <property type="entry name" value="Nucleotidyltransferase"/>
    <property type="match status" value="1"/>
</dbReference>
<accession>A0A532UU48</accession>
<protein>
    <submittedName>
        <fullName evidence="2">ArsR family transcriptional regulator</fullName>
    </submittedName>
</protein>
<evidence type="ECO:0000313" key="2">
    <source>
        <dbReference type="EMBL" id="TKJ38470.1"/>
    </source>
</evidence>
<evidence type="ECO:0000313" key="3">
    <source>
        <dbReference type="Proteomes" id="UP000317778"/>
    </source>
</evidence>
<evidence type="ECO:0000259" key="1">
    <source>
        <dbReference type="Pfam" id="PF18765"/>
    </source>
</evidence>
<dbReference type="InterPro" id="IPR043519">
    <property type="entry name" value="NT_sf"/>
</dbReference>
<feature type="domain" description="Polymerase beta nucleotidyltransferase" evidence="1">
    <location>
        <begin position="106"/>
        <end position="154"/>
    </location>
</feature>
<dbReference type="EMBL" id="NJBO01000027">
    <property type="protein sequence ID" value="TKJ38470.1"/>
    <property type="molecule type" value="Genomic_DNA"/>
</dbReference>
<dbReference type="InterPro" id="IPR041633">
    <property type="entry name" value="Polbeta"/>
</dbReference>
<dbReference type="Gene3D" id="1.10.10.10">
    <property type="entry name" value="Winged helix-like DNA-binding domain superfamily/Winged helix DNA-binding domain"/>
    <property type="match status" value="1"/>
</dbReference>
<organism evidence="2 3">
    <name type="scientific">candidate division TA06 bacterium B3_TA06</name>
    <dbReference type="NCBI Taxonomy" id="2012487"/>
    <lineage>
        <taxon>Bacteria</taxon>
        <taxon>Bacteria division TA06</taxon>
    </lineage>
</organism>
<dbReference type="AlphaFoldDB" id="A0A532UU48"/>
<comment type="caution">
    <text evidence="2">The sequence shown here is derived from an EMBL/GenBank/DDBJ whole genome shotgun (WGS) entry which is preliminary data.</text>
</comment>
<reference evidence="2 3" key="1">
    <citation type="submission" date="2017-06" db="EMBL/GenBank/DDBJ databases">
        <title>Novel microbial phyla capable of carbon fixation and sulfur reduction in deep-sea sediments.</title>
        <authorList>
            <person name="Huang J."/>
            <person name="Baker B."/>
            <person name="Wang Y."/>
        </authorList>
    </citation>
    <scope>NUCLEOTIDE SEQUENCE [LARGE SCALE GENOMIC DNA]</scope>
    <source>
        <strain evidence="2">B3_TA06</strain>
    </source>
</reference>
<gene>
    <name evidence="2" type="ORF">CEE36_10725</name>
</gene>
<dbReference type="SUPFAM" id="SSF46785">
    <property type="entry name" value="Winged helix' DNA-binding domain"/>
    <property type="match status" value="1"/>
</dbReference>
<dbReference type="InterPro" id="IPR036388">
    <property type="entry name" value="WH-like_DNA-bd_sf"/>
</dbReference>
<dbReference type="InterPro" id="IPR036390">
    <property type="entry name" value="WH_DNA-bd_sf"/>
</dbReference>
<name>A0A532UU48_UNCT6</name>
<dbReference type="CDD" id="cd05403">
    <property type="entry name" value="NT_KNTase_like"/>
    <property type="match status" value="1"/>
</dbReference>
<dbReference type="InterPro" id="IPR011991">
    <property type="entry name" value="ArsR-like_HTH"/>
</dbReference>
<dbReference type="Gene3D" id="3.30.460.10">
    <property type="entry name" value="Beta Polymerase, domain 2"/>
    <property type="match status" value="1"/>
</dbReference>
<sequence length="198" mass="21855">MIEDSLTGVLFGKTRRAILALFYGHPDESFYIRQVMRITGVGFGVVQRELGRLFKAGILERRTIGRQIHYSANKDCPIFEELKNLVMKTFGLADVLKAALIPLAARISAAFIYGSFAQGRQNSSSDVDVIVIGEVGFSEVVEALTPAQEKLRREINPTVYPPDEFRSKVAAKHHFLSSVLKGEKIFLVGSARELAGLG</sequence>
<dbReference type="CDD" id="cd00090">
    <property type="entry name" value="HTH_ARSR"/>
    <property type="match status" value="1"/>
</dbReference>
<proteinExistence type="predicted"/>
<dbReference type="Pfam" id="PF18765">
    <property type="entry name" value="Polbeta"/>
    <property type="match status" value="1"/>
</dbReference>